<evidence type="ECO:0000256" key="4">
    <source>
        <dbReference type="ARBA" id="ARBA00022729"/>
    </source>
</evidence>
<dbReference type="SUPFAM" id="SSF57501">
    <property type="entry name" value="Cystine-knot cytokines"/>
    <property type="match status" value="1"/>
</dbReference>
<evidence type="ECO:0000256" key="1">
    <source>
        <dbReference type="ARBA" id="ARBA00004613"/>
    </source>
</evidence>
<dbReference type="Pfam" id="PF06083">
    <property type="entry name" value="IL17"/>
    <property type="match status" value="1"/>
</dbReference>
<keyword evidence="3" id="KW-0964">Secreted</keyword>
<comment type="similarity">
    <text evidence="2">Belongs to the IL-17 family.</text>
</comment>
<evidence type="ECO:0000256" key="5">
    <source>
        <dbReference type="SAM" id="MobiDB-lite"/>
    </source>
</evidence>
<reference evidence="6 7" key="1">
    <citation type="submission" date="2013-11" db="EMBL/GenBank/DDBJ databases">
        <title>Genome sequencing of Stegodyphus mimosarum.</title>
        <authorList>
            <person name="Bechsgaard J."/>
        </authorList>
    </citation>
    <scope>NUCLEOTIDE SEQUENCE [LARGE SCALE GENOMIC DNA]</scope>
</reference>
<feature type="region of interest" description="Disordered" evidence="5">
    <location>
        <begin position="214"/>
        <end position="235"/>
    </location>
</feature>
<dbReference type="InterPro" id="IPR010345">
    <property type="entry name" value="IL-17_fam"/>
</dbReference>
<evidence type="ECO:0000313" key="6">
    <source>
        <dbReference type="EMBL" id="KFM60682.1"/>
    </source>
</evidence>
<dbReference type="OrthoDB" id="6428198at2759"/>
<proteinExistence type="inferred from homology"/>
<feature type="region of interest" description="Disordered" evidence="5">
    <location>
        <begin position="126"/>
        <end position="147"/>
    </location>
</feature>
<name>A0A087T6E3_STEMI</name>
<dbReference type="GO" id="GO:0005576">
    <property type="term" value="C:extracellular region"/>
    <property type="evidence" value="ECO:0007669"/>
    <property type="project" value="UniProtKB-SubCell"/>
</dbReference>
<dbReference type="InterPro" id="IPR029034">
    <property type="entry name" value="Cystine-knot_cytokine"/>
</dbReference>
<evidence type="ECO:0000256" key="3">
    <source>
        <dbReference type="ARBA" id="ARBA00022525"/>
    </source>
</evidence>
<gene>
    <name evidence="6" type="ORF">X975_19404</name>
</gene>
<dbReference type="Gene3D" id="2.10.90.10">
    <property type="entry name" value="Cystine-knot cytokines"/>
    <property type="match status" value="1"/>
</dbReference>
<feature type="non-terminal residue" evidence="6">
    <location>
        <position position="413"/>
    </location>
</feature>
<dbReference type="AlphaFoldDB" id="A0A087T6E3"/>
<protein>
    <submittedName>
        <fullName evidence="6">Uncharacterized protein</fullName>
    </submittedName>
</protein>
<evidence type="ECO:0000313" key="7">
    <source>
        <dbReference type="Proteomes" id="UP000054359"/>
    </source>
</evidence>
<accession>A0A087T6E3</accession>
<dbReference type="EMBL" id="KK113646">
    <property type="protein sequence ID" value="KFM60682.1"/>
    <property type="molecule type" value="Genomic_DNA"/>
</dbReference>
<organism evidence="6 7">
    <name type="scientific">Stegodyphus mimosarum</name>
    <name type="common">African social velvet spider</name>
    <dbReference type="NCBI Taxonomy" id="407821"/>
    <lineage>
        <taxon>Eukaryota</taxon>
        <taxon>Metazoa</taxon>
        <taxon>Ecdysozoa</taxon>
        <taxon>Arthropoda</taxon>
        <taxon>Chelicerata</taxon>
        <taxon>Arachnida</taxon>
        <taxon>Araneae</taxon>
        <taxon>Araneomorphae</taxon>
        <taxon>Entelegynae</taxon>
        <taxon>Eresoidea</taxon>
        <taxon>Eresidae</taxon>
        <taxon>Stegodyphus</taxon>
    </lineage>
</organism>
<sequence>MGYLYDKLTDVCLQLIVIISVLNMCFSTKFESVSEIESRPSFKHEVADFELWLKEKIKNGDIPSDDNLFQTGHQSSAEEPNYEDYHEPSSSEEVADDEMLDTLDFKKLLIETKDDSLSKVFPYKKKPSTSHENVFHENHSQDSKVQEETPFQELLEQLASEKEYPHEHASERSPVLPHINKRYPVEEILYIRRSDSELSDSVPDVIDALMPHETARQEKSESRHEEKSQSYSVHEDGLRRTGVDAFFKDTCSIYNHSFSDQQTCPSRLQYEIEPHFTKNYLDSLRSALERKQVKLHPEDSMCNYRKHLGLDRGVEERALCPFNWTLTDRNPARIPEYLLTAKCSCQISRKIKNKTAKCVEFKAKVPVLWRTDCKDGVHIYREGWEEIAVACVPLGRFVTFNKKADSVEIASKE</sequence>
<comment type="subcellular location">
    <subcellularLocation>
        <location evidence="1">Secreted</location>
    </subcellularLocation>
</comment>
<feature type="region of interest" description="Disordered" evidence="5">
    <location>
        <begin position="63"/>
        <end position="96"/>
    </location>
</feature>
<evidence type="ECO:0000256" key="2">
    <source>
        <dbReference type="ARBA" id="ARBA00007236"/>
    </source>
</evidence>
<feature type="compositionally biased region" description="Polar residues" evidence="5">
    <location>
        <begin position="67"/>
        <end position="78"/>
    </location>
</feature>
<dbReference type="GO" id="GO:0005125">
    <property type="term" value="F:cytokine activity"/>
    <property type="evidence" value="ECO:0007669"/>
    <property type="project" value="InterPro"/>
</dbReference>
<feature type="compositionally biased region" description="Basic and acidic residues" evidence="5">
    <location>
        <begin position="133"/>
        <end position="147"/>
    </location>
</feature>
<keyword evidence="7" id="KW-1185">Reference proteome</keyword>
<dbReference type="Proteomes" id="UP000054359">
    <property type="component" value="Unassembled WGS sequence"/>
</dbReference>
<keyword evidence="4" id="KW-0732">Signal</keyword>